<keyword evidence="2" id="KW-1185">Reference proteome</keyword>
<evidence type="ECO:0000313" key="1">
    <source>
        <dbReference type="EMBL" id="QTD51406.1"/>
    </source>
</evidence>
<name>A0A8A4TN58_SULCO</name>
<dbReference type="EMBL" id="CP071793">
    <property type="protein sequence ID" value="QTD51406.1"/>
    <property type="molecule type" value="Genomic_DNA"/>
</dbReference>
<sequence>MELKKIPLTSGKVCCNHCRHRFAISIAENVNCRVGVFEHAVTDFDLSGRPVGNDGPYLVMKPFCEGFSYDLKALSRLIRTGLVDHFTQVLPPKGDEYLPAGELLELRCYFEEIERVPPVRRIAIA</sequence>
<dbReference type="Proteomes" id="UP000663929">
    <property type="component" value="Chromosome"/>
</dbReference>
<dbReference type="KEGG" id="scor:J3U87_02960"/>
<gene>
    <name evidence="1" type="ORF">J3U87_02960</name>
</gene>
<reference evidence="1" key="1">
    <citation type="submission" date="2021-03" db="EMBL/GenBank/DDBJ databases">
        <title>Acanthopleuribacteraceae sp. M133.</title>
        <authorList>
            <person name="Wang G."/>
        </authorList>
    </citation>
    <scope>NUCLEOTIDE SEQUENCE</scope>
    <source>
        <strain evidence="1">M133</strain>
    </source>
</reference>
<organism evidence="1 2">
    <name type="scientific">Sulfidibacter corallicola</name>
    <dbReference type="NCBI Taxonomy" id="2818388"/>
    <lineage>
        <taxon>Bacteria</taxon>
        <taxon>Pseudomonadati</taxon>
        <taxon>Acidobacteriota</taxon>
        <taxon>Holophagae</taxon>
        <taxon>Acanthopleuribacterales</taxon>
        <taxon>Acanthopleuribacteraceae</taxon>
        <taxon>Sulfidibacter</taxon>
    </lineage>
</organism>
<accession>A0A8A4TN58</accession>
<proteinExistence type="predicted"/>
<protein>
    <submittedName>
        <fullName evidence="1">Uncharacterized protein</fullName>
    </submittedName>
</protein>
<evidence type="ECO:0000313" key="2">
    <source>
        <dbReference type="Proteomes" id="UP000663929"/>
    </source>
</evidence>
<dbReference type="RefSeq" id="WP_237381533.1">
    <property type="nucleotide sequence ID" value="NZ_CP071793.1"/>
</dbReference>
<dbReference type="AlphaFoldDB" id="A0A8A4TN58"/>